<keyword evidence="2 7" id="KW-0479">Metal-binding</keyword>
<evidence type="ECO:0000256" key="5">
    <source>
        <dbReference type="ARBA" id="ARBA00023004"/>
    </source>
</evidence>
<dbReference type="Pfam" id="PF14226">
    <property type="entry name" value="DIOX_N"/>
    <property type="match status" value="1"/>
</dbReference>
<evidence type="ECO:0000256" key="3">
    <source>
        <dbReference type="ARBA" id="ARBA00022964"/>
    </source>
</evidence>
<dbReference type="InterPro" id="IPR050231">
    <property type="entry name" value="Iron_ascorbate_oxido_reductase"/>
</dbReference>
<evidence type="ECO:0000259" key="8">
    <source>
        <dbReference type="PROSITE" id="PS51471"/>
    </source>
</evidence>
<dbReference type="GO" id="GO:0046872">
    <property type="term" value="F:metal ion binding"/>
    <property type="evidence" value="ECO:0007669"/>
    <property type="project" value="UniProtKB-KW"/>
</dbReference>
<dbReference type="EMBL" id="JAWXYG010000005">
    <property type="protein sequence ID" value="KAK4272478.1"/>
    <property type="molecule type" value="Genomic_DNA"/>
</dbReference>
<proteinExistence type="inferred from homology"/>
<protein>
    <recommendedName>
        <fullName evidence="8">Fe2OG dioxygenase domain-containing protein</fullName>
    </recommendedName>
</protein>
<evidence type="ECO:0000256" key="1">
    <source>
        <dbReference type="ARBA" id="ARBA00008056"/>
    </source>
</evidence>
<dbReference type="GO" id="GO:0051213">
    <property type="term" value="F:dioxygenase activity"/>
    <property type="evidence" value="ECO:0007669"/>
    <property type="project" value="UniProtKB-KW"/>
</dbReference>
<gene>
    <name evidence="9" type="ORF">QN277_021032</name>
</gene>
<evidence type="ECO:0000256" key="7">
    <source>
        <dbReference type="RuleBase" id="RU003682"/>
    </source>
</evidence>
<dbReference type="InterPro" id="IPR044861">
    <property type="entry name" value="IPNS-like_FE2OG_OXY"/>
</dbReference>
<dbReference type="PANTHER" id="PTHR47990">
    <property type="entry name" value="2-OXOGLUTARATE (2OG) AND FE(II)-DEPENDENT OXYGENASE SUPERFAMILY PROTEIN-RELATED"/>
    <property type="match status" value="1"/>
</dbReference>
<name>A0AAE1JMU9_9FABA</name>
<dbReference type="PROSITE" id="PS51471">
    <property type="entry name" value="FE2OG_OXY"/>
    <property type="match status" value="1"/>
</dbReference>
<evidence type="ECO:0000256" key="6">
    <source>
        <dbReference type="ARBA" id="ARBA00057022"/>
    </source>
</evidence>
<dbReference type="InterPro" id="IPR005123">
    <property type="entry name" value="Oxoglu/Fe-dep_dioxygenase_dom"/>
</dbReference>
<comment type="similarity">
    <text evidence="1 7">Belongs to the iron/ascorbate-dependent oxidoreductase family.</text>
</comment>
<dbReference type="Gene3D" id="2.60.120.330">
    <property type="entry name" value="B-lactam Antibiotic, Isopenicillin N Synthase, Chain"/>
    <property type="match status" value="1"/>
</dbReference>
<dbReference type="Proteomes" id="UP001293593">
    <property type="component" value="Unassembled WGS sequence"/>
</dbReference>
<sequence length="310" mass="35304">MGGEGKLTNLPVIDFTKQDLKPGTESWQSTCQSVRQALEEHGCFVAVFHKFASHELRNGLFGSIKELFDLPDETKFRNKYEGVPLKGYVGQNPKIPLHESFGIDHGTSPEGIESFADRLWTQGNDQFCKYVVEYAKVAEELDRMVARMIFESYNMAVCYEPYIKQTSYLLRLLQHKGSEEEDHPKQAFVTHTDKSFTTILHQNEVNALEVETKDGQWIKVDFSSPTSFVVMAGDALTVWTNDRVQAPRHKVVMTGKETRYSLGLFTFIKGTVHVAASLIDEQNPPKYKPFEHQELLKFSYSANIKDYCGV</sequence>
<dbReference type="SUPFAM" id="SSF51197">
    <property type="entry name" value="Clavaminate synthase-like"/>
    <property type="match status" value="1"/>
</dbReference>
<dbReference type="AlphaFoldDB" id="A0AAE1JMU9"/>
<comment type="function">
    <text evidence="6">Probable 2-oxoglutarate-dependent dioxygenase that may be involved in glucosinolates biosynthesis. May play a role in the production of aliphatic glucosinolates.</text>
</comment>
<feature type="domain" description="Fe2OG dioxygenase" evidence="8">
    <location>
        <begin position="166"/>
        <end position="270"/>
    </location>
</feature>
<reference evidence="9" key="1">
    <citation type="submission" date="2023-10" db="EMBL/GenBank/DDBJ databases">
        <title>Chromosome-level genome of the transformable northern wattle, Acacia crassicarpa.</title>
        <authorList>
            <person name="Massaro I."/>
            <person name="Sinha N.R."/>
            <person name="Poethig S."/>
            <person name="Leichty A.R."/>
        </authorList>
    </citation>
    <scope>NUCLEOTIDE SEQUENCE</scope>
    <source>
        <strain evidence="9">Acra3RX</strain>
        <tissue evidence="9">Leaf</tissue>
    </source>
</reference>
<keyword evidence="3" id="KW-0223">Dioxygenase</keyword>
<keyword evidence="5 7" id="KW-0408">Iron</keyword>
<dbReference type="FunFam" id="2.60.120.330:FF:000022">
    <property type="entry name" value="Probable 2-oxoglutarate-dependent dioxygenase AOP1.2"/>
    <property type="match status" value="1"/>
</dbReference>
<organism evidence="9 10">
    <name type="scientific">Acacia crassicarpa</name>
    <name type="common">northern wattle</name>
    <dbReference type="NCBI Taxonomy" id="499986"/>
    <lineage>
        <taxon>Eukaryota</taxon>
        <taxon>Viridiplantae</taxon>
        <taxon>Streptophyta</taxon>
        <taxon>Embryophyta</taxon>
        <taxon>Tracheophyta</taxon>
        <taxon>Spermatophyta</taxon>
        <taxon>Magnoliopsida</taxon>
        <taxon>eudicotyledons</taxon>
        <taxon>Gunneridae</taxon>
        <taxon>Pentapetalae</taxon>
        <taxon>rosids</taxon>
        <taxon>fabids</taxon>
        <taxon>Fabales</taxon>
        <taxon>Fabaceae</taxon>
        <taxon>Caesalpinioideae</taxon>
        <taxon>mimosoid clade</taxon>
        <taxon>Acacieae</taxon>
        <taxon>Acacia</taxon>
    </lineage>
</organism>
<accession>A0AAE1JMU9</accession>
<evidence type="ECO:0000256" key="4">
    <source>
        <dbReference type="ARBA" id="ARBA00023002"/>
    </source>
</evidence>
<dbReference type="InterPro" id="IPR026992">
    <property type="entry name" value="DIOX_N"/>
</dbReference>
<evidence type="ECO:0000313" key="9">
    <source>
        <dbReference type="EMBL" id="KAK4272478.1"/>
    </source>
</evidence>
<dbReference type="Pfam" id="PF03171">
    <property type="entry name" value="2OG-FeII_Oxy"/>
    <property type="match status" value="1"/>
</dbReference>
<evidence type="ECO:0000313" key="10">
    <source>
        <dbReference type="Proteomes" id="UP001293593"/>
    </source>
</evidence>
<evidence type="ECO:0000256" key="2">
    <source>
        <dbReference type="ARBA" id="ARBA00022723"/>
    </source>
</evidence>
<comment type="caution">
    <text evidence="9">The sequence shown here is derived from an EMBL/GenBank/DDBJ whole genome shotgun (WGS) entry which is preliminary data.</text>
</comment>
<keyword evidence="4 7" id="KW-0560">Oxidoreductase</keyword>
<keyword evidence="10" id="KW-1185">Reference proteome</keyword>
<dbReference type="InterPro" id="IPR027443">
    <property type="entry name" value="IPNS-like_sf"/>
</dbReference>